<proteinExistence type="predicted"/>
<comment type="caution">
    <text evidence="2">The sequence shown here is derived from an EMBL/GenBank/DDBJ whole genome shotgun (WGS) entry which is preliminary data.</text>
</comment>
<reference evidence="3" key="1">
    <citation type="submission" date="2018-05" db="EMBL/GenBank/DDBJ databases">
        <authorList>
            <person name="Li Y."/>
        </authorList>
    </citation>
    <scope>NUCLEOTIDE SEQUENCE [LARGE SCALE GENOMIC DNA]</scope>
    <source>
        <strain evidence="3">3d-2-2</strain>
    </source>
</reference>
<evidence type="ECO:0008006" key="4">
    <source>
        <dbReference type="Google" id="ProtNLM"/>
    </source>
</evidence>
<evidence type="ECO:0000313" key="2">
    <source>
        <dbReference type="EMBL" id="PWF21036.1"/>
    </source>
</evidence>
<keyword evidence="1" id="KW-0812">Transmembrane</keyword>
<gene>
    <name evidence="2" type="ORF">DD235_16035</name>
</gene>
<keyword evidence="1" id="KW-0472">Membrane</keyword>
<keyword evidence="3" id="KW-1185">Reference proteome</keyword>
<dbReference type="Proteomes" id="UP000245212">
    <property type="component" value="Unassembled WGS sequence"/>
</dbReference>
<accession>A0A2V1JYF9</accession>
<dbReference type="Pfam" id="PF11162">
    <property type="entry name" value="DUF2946"/>
    <property type="match status" value="1"/>
</dbReference>
<keyword evidence="1" id="KW-1133">Transmembrane helix</keyword>
<organism evidence="2 3">
    <name type="scientific">Corticimicrobacter populi</name>
    <dbReference type="NCBI Taxonomy" id="2175229"/>
    <lineage>
        <taxon>Bacteria</taxon>
        <taxon>Pseudomonadati</taxon>
        <taxon>Pseudomonadota</taxon>
        <taxon>Betaproteobacteria</taxon>
        <taxon>Burkholderiales</taxon>
        <taxon>Alcaligenaceae</taxon>
        <taxon>Corticimicrobacter</taxon>
    </lineage>
</organism>
<dbReference type="AlphaFoldDB" id="A0A2V1JYF9"/>
<name>A0A2V1JYF9_9BURK</name>
<dbReference type="RefSeq" id="WP_109063131.1">
    <property type="nucleotide sequence ID" value="NZ_QETA01000009.1"/>
</dbReference>
<evidence type="ECO:0000256" key="1">
    <source>
        <dbReference type="SAM" id="Phobius"/>
    </source>
</evidence>
<protein>
    <recommendedName>
        <fullName evidence="4">DUF2946 domain-containing protein</fullName>
    </recommendedName>
</protein>
<sequence>MLHWCRLRLRSIALLMFCTLVVQGPVLSALTAWGTSQGRQVEVIICNPGGMLTMMIDLSDESDTPLDQVAKRMPQCVFCKIGIPLPMLFAALLFLLLPVDAGRADFPPPDAAVALPDDPSWLRVPVRAPPVFS</sequence>
<evidence type="ECO:0000313" key="3">
    <source>
        <dbReference type="Proteomes" id="UP000245212"/>
    </source>
</evidence>
<dbReference type="InterPro" id="IPR021333">
    <property type="entry name" value="DUF2946"/>
</dbReference>
<feature type="transmembrane region" description="Helical" evidence="1">
    <location>
        <begin position="81"/>
        <end position="99"/>
    </location>
</feature>
<dbReference type="EMBL" id="QETA01000009">
    <property type="protein sequence ID" value="PWF21036.1"/>
    <property type="molecule type" value="Genomic_DNA"/>
</dbReference>